<organism evidence="1 2">
    <name type="scientific">Pleurodeles waltl</name>
    <name type="common">Iberian ribbed newt</name>
    <dbReference type="NCBI Taxonomy" id="8319"/>
    <lineage>
        <taxon>Eukaryota</taxon>
        <taxon>Metazoa</taxon>
        <taxon>Chordata</taxon>
        <taxon>Craniata</taxon>
        <taxon>Vertebrata</taxon>
        <taxon>Euteleostomi</taxon>
        <taxon>Amphibia</taxon>
        <taxon>Batrachia</taxon>
        <taxon>Caudata</taxon>
        <taxon>Salamandroidea</taxon>
        <taxon>Salamandridae</taxon>
        <taxon>Pleurodelinae</taxon>
        <taxon>Pleurodeles</taxon>
    </lineage>
</organism>
<dbReference type="EMBL" id="JANPWB010000007">
    <property type="protein sequence ID" value="KAJ1171819.1"/>
    <property type="molecule type" value="Genomic_DNA"/>
</dbReference>
<evidence type="ECO:0000313" key="2">
    <source>
        <dbReference type="Proteomes" id="UP001066276"/>
    </source>
</evidence>
<gene>
    <name evidence="1" type="ORF">NDU88_003677</name>
</gene>
<dbReference type="AlphaFoldDB" id="A0AAV7T6W4"/>
<protein>
    <submittedName>
        <fullName evidence="1">Uncharacterized protein</fullName>
    </submittedName>
</protein>
<dbReference type="Proteomes" id="UP001066276">
    <property type="component" value="Chromosome 4_1"/>
</dbReference>
<accession>A0AAV7T6W4</accession>
<keyword evidence="2" id="KW-1185">Reference proteome</keyword>
<evidence type="ECO:0000313" key="1">
    <source>
        <dbReference type="EMBL" id="KAJ1171819.1"/>
    </source>
</evidence>
<name>A0AAV7T6W4_PLEWA</name>
<sequence length="197" mass="21962">MHLKLESGAGCGLGCKAGGKERGRNTSRDGVWAEAAWSVHRGRRYSLRCSFRGAGSTRGVLPREEKVYESQGLVRIKSTEDLLYMMPVRHRAWIGSRGSLEALNLQAQIPYKGKVGPPELDIGAISIKETGEGVCLQSTKRGIERERSGLANSALKTSDCSENQQSIINFKGNQQIKSLLLRRKRKEFFPQKFIREL</sequence>
<reference evidence="1" key="1">
    <citation type="journal article" date="2022" name="bioRxiv">
        <title>Sequencing and chromosome-scale assembly of the giantPleurodeles waltlgenome.</title>
        <authorList>
            <person name="Brown T."/>
            <person name="Elewa A."/>
            <person name="Iarovenko S."/>
            <person name="Subramanian E."/>
            <person name="Araus A.J."/>
            <person name="Petzold A."/>
            <person name="Susuki M."/>
            <person name="Suzuki K.-i.T."/>
            <person name="Hayashi T."/>
            <person name="Toyoda A."/>
            <person name="Oliveira C."/>
            <person name="Osipova E."/>
            <person name="Leigh N.D."/>
            <person name="Simon A."/>
            <person name="Yun M.H."/>
        </authorList>
    </citation>
    <scope>NUCLEOTIDE SEQUENCE</scope>
    <source>
        <strain evidence="1">20211129_DDA</strain>
        <tissue evidence="1">Liver</tissue>
    </source>
</reference>
<comment type="caution">
    <text evidence="1">The sequence shown here is derived from an EMBL/GenBank/DDBJ whole genome shotgun (WGS) entry which is preliminary data.</text>
</comment>
<proteinExistence type="predicted"/>